<name>A0AAD9HPC5_9PEZI</name>
<accession>A0AAD9HPC5</accession>
<feature type="region of interest" description="Disordered" evidence="1">
    <location>
        <begin position="1"/>
        <end position="21"/>
    </location>
</feature>
<proteinExistence type="predicted"/>
<feature type="compositionally biased region" description="Basic and acidic residues" evidence="1">
    <location>
        <begin position="1"/>
        <end position="13"/>
    </location>
</feature>
<comment type="caution">
    <text evidence="2">The sequence shown here is derived from an EMBL/GenBank/DDBJ whole genome shotgun (WGS) entry which is preliminary data.</text>
</comment>
<dbReference type="Proteomes" id="UP001232148">
    <property type="component" value="Unassembled WGS sequence"/>
</dbReference>
<protein>
    <submittedName>
        <fullName evidence="2">Uncharacterized protein</fullName>
    </submittedName>
</protein>
<evidence type="ECO:0000313" key="2">
    <source>
        <dbReference type="EMBL" id="KAK2032573.1"/>
    </source>
</evidence>
<sequence>MARRPGREKDQHSCNESTEPAQPTWPDLFCIICLVVRNCSNVNRQWVVGGLALLSDARRSGTNWHHHHHVAFLAWRGSRPTHRYPPPPHTHTSRACSIRVPSTDASLRVPVRFQKRTALDHQYLGSPRSRKACMRRLLVGGLLVPNPIPTSKPPPSPRYDVPDRARRPASWRRLGPSRLVVQSKTHPTCDFYVQSATVHNRACSRGRGGHNRLAADICLIPKRHQAKTFGLSRTRAGFSVDEATVNKVYLNAGPRCRRVGR</sequence>
<feature type="region of interest" description="Disordered" evidence="1">
    <location>
        <begin position="145"/>
        <end position="168"/>
    </location>
</feature>
<keyword evidence="3" id="KW-1185">Reference proteome</keyword>
<organism evidence="2 3">
    <name type="scientific">Colletotrichum zoysiae</name>
    <dbReference type="NCBI Taxonomy" id="1216348"/>
    <lineage>
        <taxon>Eukaryota</taxon>
        <taxon>Fungi</taxon>
        <taxon>Dikarya</taxon>
        <taxon>Ascomycota</taxon>
        <taxon>Pezizomycotina</taxon>
        <taxon>Sordariomycetes</taxon>
        <taxon>Hypocreomycetidae</taxon>
        <taxon>Glomerellales</taxon>
        <taxon>Glomerellaceae</taxon>
        <taxon>Colletotrichum</taxon>
        <taxon>Colletotrichum graminicola species complex</taxon>
    </lineage>
</organism>
<gene>
    <name evidence="2" type="ORF">LX32DRAFT_180340</name>
</gene>
<reference evidence="2" key="1">
    <citation type="submission" date="2021-06" db="EMBL/GenBank/DDBJ databases">
        <title>Comparative genomics, transcriptomics and evolutionary studies reveal genomic signatures of adaptation to plant cell wall in hemibiotrophic fungi.</title>
        <authorList>
            <consortium name="DOE Joint Genome Institute"/>
            <person name="Baroncelli R."/>
            <person name="Diaz J.F."/>
            <person name="Benocci T."/>
            <person name="Peng M."/>
            <person name="Battaglia E."/>
            <person name="Haridas S."/>
            <person name="Andreopoulos W."/>
            <person name="Labutti K."/>
            <person name="Pangilinan J."/>
            <person name="Floch G.L."/>
            <person name="Makela M.R."/>
            <person name="Henrissat B."/>
            <person name="Grigoriev I.V."/>
            <person name="Crouch J.A."/>
            <person name="De Vries R.P."/>
            <person name="Sukno S.A."/>
            <person name="Thon M.R."/>
        </authorList>
    </citation>
    <scope>NUCLEOTIDE SEQUENCE</scope>
    <source>
        <strain evidence="2">MAFF235873</strain>
    </source>
</reference>
<feature type="compositionally biased region" description="Pro residues" evidence="1">
    <location>
        <begin position="146"/>
        <end position="157"/>
    </location>
</feature>
<dbReference type="AlphaFoldDB" id="A0AAD9HPC5"/>
<evidence type="ECO:0000256" key="1">
    <source>
        <dbReference type="SAM" id="MobiDB-lite"/>
    </source>
</evidence>
<evidence type="ECO:0000313" key="3">
    <source>
        <dbReference type="Proteomes" id="UP001232148"/>
    </source>
</evidence>
<dbReference type="EMBL" id="MU842829">
    <property type="protein sequence ID" value="KAK2032573.1"/>
    <property type="molecule type" value="Genomic_DNA"/>
</dbReference>